<evidence type="ECO:0000313" key="3">
    <source>
        <dbReference type="Proteomes" id="UP000464314"/>
    </source>
</evidence>
<reference evidence="2 3" key="1">
    <citation type="submission" date="2020-01" db="EMBL/GenBank/DDBJ databases">
        <title>Genome analysis of Anaerocolumna sp. CBA3638.</title>
        <authorList>
            <person name="Kim J."/>
            <person name="Roh S.W."/>
        </authorList>
    </citation>
    <scope>NUCLEOTIDE SEQUENCE [LARGE SCALE GENOMIC DNA]</scope>
    <source>
        <strain evidence="2 3">CBA3638</strain>
    </source>
</reference>
<keyword evidence="3" id="KW-1185">Reference proteome</keyword>
<evidence type="ECO:0008006" key="4">
    <source>
        <dbReference type="Google" id="ProtNLM"/>
    </source>
</evidence>
<evidence type="ECO:0000313" key="2">
    <source>
        <dbReference type="EMBL" id="QHQ60539.1"/>
    </source>
</evidence>
<keyword evidence="1" id="KW-0732">Signal</keyword>
<proteinExistence type="predicted"/>
<accession>A0A6P1TK92</accession>
<dbReference type="RefSeq" id="WP_161837375.1">
    <property type="nucleotide sequence ID" value="NZ_CP048000.1"/>
</dbReference>
<dbReference type="KEGG" id="anr:Ana3638_06960"/>
<evidence type="ECO:0000256" key="1">
    <source>
        <dbReference type="SAM" id="SignalP"/>
    </source>
</evidence>
<dbReference type="EMBL" id="CP048000">
    <property type="protein sequence ID" value="QHQ60539.1"/>
    <property type="molecule type" value="Genomic_DNA"/>
</dbReference>
<dbReference type="AlphaFoldDB" id="A0A6P1TK92"/>
<protein>
    <recommendedName>
        <fullName evidence="4">Lipoprotein</fullName>
    </recommendedName>
</protein>
<sequence length="227" mass="25108">MLRKKIAKLTAVLTLAAVLTACKQADVIGKTAVTSFDKLMNTLGDQVTFDDSKNSWVLVSPTGEYFEWSKDFSSDVPDATVEFDAAPFLSAGLDVNKLPGEQYVYDEASGRIRMPYELGQDAFTYSGDVTAKDTFQNIVDKNRKLIGYHAQLDHYGIALGNGNMFEWAKDMAKNDKDMVFVLNPQPFIDAGVDPAKVEGWVFGKVKVDNGKGKMVEVDKLLKPFDLN</sequence>
<organism evidence="2 3">
    <name type="scientific">Anaerocolumna sedimenticola</name>
    <dbReference type="NCBI Taxonomy" id="2696063"/>
    <lineage>
        <taxon>Bacteria</taxon>
        <taxon>Bacillati</taxon>
        <taxon>Bacillota</taxon>
        <taxon>Clostridia</taxon>
        <taxon>Lachnospirales</taxon>
        <taxon>Lachnospiraceae</taxon>
        <taxon>Anaerocolumna</taxon>
    </lineage>
</organism>
<gene>
    <name evidence="2" type="ORF">Ana3638_06960</name>
</gene>
<dbReference type="PROSITE" id="PS51257">
    <property type="entry name" value="PROKAR_LIPOPROTEIN"/>
    <property type="match status" value="1"/>
</dbReference>
<name>A0A6P1TK92_9FIRM</name>
<feature type="chain" id="PRO_5039377481" description="Lipoprotein" evidence="1">
    <location>
        <begin position="26"/>
        <end position="227"/>
    </location>
</feature>
<dbReference type="Proteomes" id="UP000464314">
    <property type="component" value="Chromosome"/>
</dbReference>
<feature type="signal peptide" evidence="1">
    <location>
        <begin position="1"/>
        <end position="25"/>
    </location>
</feature>